<organism evidence="2">
    <name type="scientific">Orpheovirus IHUMI-LCC2</name>
    <dbReference type="NCBI Taxonomy" id="2023057"/>
    <lineage>
        <taxon>Viruses</taxon>
        <taxon>Varidnaviria</taxon>
        <taxon>Bamfordvirae</taxon>
        <taxon>Nucleocytoviricota</taxon>
        <taxon>Megaviricetes</taxon>
        <taxon>Pimascovirales</taxon>
        <taxon>Ocovirineae</taxon>
        <taxon>Orpheoviridae</taxon>
        <taxon>Alphaorpheovirus</taxon>
        <taxon>Alphaorpheovirus massiliense</taxon>
    </lineage>
</organism>
<proteinExistence type="predicted"/>
<keyword evidence="3" id="KW-1185">Reference proteome</keyword>
<dbReference type="KEGG" id="vg:35382768"/>
<dbReference type="EMBL" id="LT906555">
    <property type="protein sequence ID" value="SNW62830.1"/>
    <property type="molecule type" value="Genomic_DNA"/>
</dbReference>
<dbReference type="SUPFAM" id="SSF56747">
    <property type="entry name" value="Prim-pol domain"/>
    <property type="match status" value="1"/>
</dbReference>
<evidence type="ECO:0000313" key="3">
    <source>
        <dbReference type="Proteomes" id="UP000236316"/>
    </source>
</evidence>
<gene>
    <name evidence="2" type="ORF">ORPV_926</name>
</gene>
<name>A0A2I2L5Q6_9VIRU</name>
<dbReference type="Proteomes" id="UP000236316">
    <property type="component" value="Segment"/>
</dbReference>
<evidence type="ECO:0000259" key="1">
    <source>
        <dbReference type="SMART" id="SM00943"/>
    </source>
</evidence>
<dbReference type="RefSeq" id="YP_009449132.1">
    <property type="nucleotide sequence ID" value="NC_036594.1"/>
</dbReference>
<accession>A0A2I2L5Q6</accession>
<reference evidence="2" key="1">
    <citation type="submission" date="2017-08" db="EMBL/GenBank/DDBJ databases">
        <authorList>
            <consortium name="Urmite Genomes"/>
        </authorList>
    </citation>
    <scope>NUCLEOTIDE SEQUENCE [LARGE SCALE GENOMIC DNA]</scope>
    <source>
        <strain evidence="2">IHUMI-LCC2</strain>
    </source>
</reference>
<dbReference type="InterPro" id="IPR015330">
    <property type="entry name" value="DNA_primase/pol_bifunc_N"/>
</dbReference>
<dbReference type="Pfam" id="PF09250">
    <property type="entry name" value="Prim-Pol"/>
    <property type="match status" value="1"/>
</dbReference>
<feature type="domain" description="DNA primase/polymerase bifunctional N-terminal" evidence="1">
    <location>
        <begin position="6"/>
        <end position="169"/>
    </location>
</feature>
<sequence>MDPIKISKFAQSLKFVPIPLCGILPVHLNWEKIKMTTCQKIVSKHCKEYRCNNIGILTGRASNVVVVRLNVIRGGLSSWNYLLSLYKFVPNTLIIQTGDGNYDIYFKYNNNISHLQNRIGDNGIEFYTHKKYVVFAGSVHPLTGLPYQIINGYCPHTGSISLTEIPVWLSSYLSS</sequence>
<evidence type="ECO:0000313" key="2">
    <source>
        <dbReference type="EMBL" id="SNW62830.1"/>
    </source>
</evidence>
<protein>
    <submittedName>
        <fullName evidence="2">Bifunctional DNA primase/polymerase</fullName>
    </submittedName>
</protein>
<dbReference type="SMART" id="SM00943">
    <property type="entry name" value="Prim-Pol"/>
    <property type="match status" value="1"/>
</dbReference>
<dbReference type="GeneID" id="35382768"/>